<gene>
    <name evidence="2" type="ORF">MS3_00001135</name>
</gene>
<protein>
    <submittedName>
        <fullName evidence="2">Uncharacterized protein</fullName>
    </submittedName>
</protein>
<dbReference type="KEGG" id="shx:MS3_00001135"/>
<dbReference type="EMBL" id="AMPZ03000002">
    <property type="protein sequence ID" value="KAH9590749.1"/>
    <property type="molecule type" value="Genomic_DNA"/>
</dbReference>
<evidence type="ECO:0000313" key="2">
    <source>
        <dbReference type="EMBL" id="KAH9590749.1"/>
    </source>
</evidence>
<evidence type="ECO:0000256" key="1">
    <source>
        <dbReference type="SAM" id="MobiDB-lite"/>
    </source>
</evidence>
<comment type="caution">
    <text evidence="2">The sequence shown here is derived from an EMBL/GenBank/DDBJ whole genome shotgun (WGS) entry which is preliminary data.</text>
</comment>
<reference evidence="2" key="4">
    <citation type="journal article" date="2022" name="PLoS Pathog.">
        <title>Chromosome-level genome of Schistosoma haematobium underpins genome-wide explorations of molecular variation.</title>
        <authorList>
            <person name="Stroehlein A.J."/>
            <person name="Korhonen P.K."/>
            <person name="Lee V.V."/>
            <person name="Ralph S.A."/>
            <person name="Mentink-Kane M."/>
            <person name="You H."/>
            <person name="McManus D.P."/>
            <person name="Tchuente L.T."/>
            <person name="Stothard J.R."/>
            <person name="Kaur P."/>
            <person name="Dudchenko O."/>
            <person name="Aiden E.L."/>
            <person name="Yang B."/>
            <person name="Yang H."/>
            <person name="Emery A.M."/>
            <person name="Webster B.L."/>
            <person name="Brindley P.J."/>
            <person name="Rollinson D."/>
            <person name="Chang B.C.H."/>
            <person name="Gasser R.B."/>
            <person name="Young N.D."/>
        </authorList>
    </citation>
    <scope>NUCLEOTIDE SEQUENCE</scope>
</reference>
<evidence type="ECO:0000313" key="3">
    <source>
        <dbReference type="Proteomes" id="UP000471633"/>
    </source>
</evidence>
<feature type="region of interest" description="Disordered" evidence="1">
    <location>
        <begin position="1"/>
        <end position="28"/>
    </location>
</feature>
<dbReference type="CTD" id="75576671"/>
<proteinExistence type="predicted"/>
<keyword evidence="3" id="KW-1185">Reference proteome</keyword>
<reference evidence="2" key="1">
    <citation type="journal article" date="2012" name="Nat. Genet.">
        <title>Whole-genome sequence of Schistosoma haematobium.</title>
        <authorList>
            <person name="Young N.D."/>
            <person name="Jex A.R."/>
            <person name="Li B."/>
            <person name="Liu S."/>
            <person name="Yang L."/>
            <person name="Xiong Z."/>
            <person name="Li Y."/>
            <person name="Cantacessi C."/>
            <person name="Hall R.S."/>
            <person name="Xu X."/>
            <person name="Chen F."/>
            <person name="Wu X."/>
            <person name="Zerlotini A."/>
            <person name="Oliveira G."/>
            <person name="Hofmann A."/>
            <person name="Zhang G."/>
            <person name="Fang X."/>
            <person name="Kang Y."/>
            <person name="Campbell B.E."/>
            <person name="Loukas A."/>
            <person name="Ranganathan S."/>
            <person name="Rollinson D."/>
            <person name="Rinaldi G."/>
            <person name="Brindley P.J."/>
            <person name="Yang H."/>
            <person name="Wang J."/>
            <person name="Wang J."/>
            <person name="Gasser R.B."/>
        </authorList>
    </citation>
    <scope>NUCLEOTIDE SEQUENCE</scope>
</reference>
<dbReference type="Proteomes" id="UP000471633">
    <property type="component" value="Unassembled WGS sequence"/>
</dbReference>
<sequence>MERPDNVGNREDQSNSNGNEVIQLGGSQIQRNSLDPSWAAKVRYGRDAVVFRSRREKYSTNSGSYSDAAQRSTKYTYRMGISWTHDHQSILQNKEGANYNECYPVLCTHQ</sequence>
<reference evidence="2" key="3">
    <citation type="submission" date="2021-06" db="EMBL/GenBank/DDBJ databases">
        <title>Chromosome-level genome assembly for S. haematobium.</title>
        <authorList>
            <person name="Stroehlein A.J."/>
        </authorList>
    </citation>
    <scope>NUCLEOTIDE SEQUENCE</scope>
</reference>
<accession>A0A922S2D5</accession>
<name>A0A922S2D5_SCHHA</name>
<dbReference type="RefSeq" id="XP_051071095.1">
    <property type="nucleotide sequence ID" value="XM_051208638.1"/>
</dbReference>
<organism evidence="2 3">
    <name type="scientific">Schistosoma haematobium</name>
    <name type="common">Blood fluke</name>
    <dbReference type="NCBI Taxonomy" id="6185"/>
    <lineage>
        <taxon>Eukaryota</taxon>
        <taxon>Metazoa</taxon>
        <taxon>Spiralia</taxon>
        <taxon>Lophotrochozoa</taxon>
        <taxon>Platyhelminthes</taxon>
        <taxon>Trematoda</taxon>
        <taxon>Digenea</taxon>
        <taxon>Strigeidida</taxon>
        <taxon>Schistosomatoidea</taxon>
        <taxon>Schistosomatidae</taxon>
        <taxon>Schistosoma</taxon>
    </lineage>
</organism>
<feature type="compositionally biased region" description="Basic and acidic residues" evidence="1">
    <location>
        <begin position="1"/>
        <end position="13"/>
    </location>
</feature>
<feature type="compositionally biased region" description="Polar residues" evidence="1">
    <location>
        <begin position="14"/>
        <end position="28"/>
    </location>
</feature>
<reference evidence="2" key="2">
    <citation type="journal article" date="2019" name="Gigascience">
        <title>High-quality Schistosoma haematobium genome achieved by single-molecule and long-range sequencing.</title>
        <authorList>
            <person name="Stroehlein A.J."/>
            <person name="Korhonen P.K."/>
            <person name="Chong T.M."/>
            <person name="Lim Y.L."/>
            <person name="Chan K.G."/>
            <person name="Webster B."/>
            <person name="Rollinson D."/>
            <person name="Brindley P.J."/>
            <person name="Gasser R.B."/>
            <person name="Young N.D."/>
        </authorList>
    </citation>
    <scope>NUCLEOTIDE SEQUENCE</scope>
</reference>
<dbReference type="GeneID" id="75576671"/>
<dbReference type="AlphaFoldDB" id="A0A922S2D5"/>